<evidence type="ECO:0000256" key="3">
    <source>
        <dbReference type="ARBA" id="ARBA00024347"/>
    </source>
</evidence>
<feature type="compositionally biased region" description="Acidic residues" evidence="6">
    <location>
        <begin position="729"/>
        <end position="767"/>
    </location>
</feature>
<feature type="compositionally biased region" description="Basic and acidic residues" evidence="6">
    <location>
        <begin position="1352"/>
        <end position="1373"/>
    </location>
</feature>
<evidence type="ECO:0000256" key="6">
    <source>
        <dbReference type="SAM" id="MobiDB-lite"/>
    </source>
</evidence>
<dbReference type="InterPro" id="IPR012317">
    <property type="entry name" value="Poly(ADP-ribose)pol_cat_dom"/>
</dbReference>
<accession>A0A8B8EF77</accession>
<feature type="compositionally biased region" description="Gly residues" evidence="6">
    <location>
        <begin position="20"/>
        <end position="31"/>
    </location>
</feature>
<feature type="compositionally biased region" description="Basic residues" evidence="6">
    <location>
        <begin position="395"/>
        <end position="405"/>
    </location>
</feature>
<feature type="region of interest" description="Disordered" evidence="6">
    <location>
        <begin position="252"/>
        <end position="489"/>
    </location>
</feature>
<keyword evidence="5" id="KW-0863">Zinc-finger</keyword>
<dbReference type="PROSITE" id="PS50918">
    <property type="entry name" value="WWE"/>
    <property type="match status" value="1"/>
</dbReference>
<evidence type="ECO:0000256" key="2">
    <source>
        <dbReference type="ARBA" id="ARBA00023242"/>
    </source>
</evidence>
<organism evidence="11 12">
    <name type="scientific">Crassostrea virginica</name>
    <name type="common">Eastern oyster</name>
    <dbReference type="NCBI Taxonomy" id="6565"/>
    <lineage>
        <taxon>Eukaryota</taxon>
        <taxon>Metazoa</taxon>
        <taxon>Spiralia</taxon>
        <taxon>Lophotrochozoa</taxon>
        <taxon>Mollusca</taxon>
        <taxon>Bivalvia</taxon>
        <taxon>Autobranchia</taxon>
        <taxon>Pteriomorphia</taxon>
        <taxon>Ostreida</taxon>
        <taxon>Ostreoidea</taxon>
        <taxon>Ostreidae</taxon>
        <taxon>Crassostrea</taxon>
    </lineage>
</organism>
<comment type="similarity">
    <text evidence="3">Belongs to the ARTD/PARP family.</text>
</comment>
<evidence type="ECO:0000259" key="8">
    <source>
        <dbReference type="PROSITE" id="PS50137"/>
    </source>
</evidence>
<evidence type="ECO:0000313" key="11">
    <source>
        <dbReference type="Proteomes" id="UP000694844"/>
    </source>
</evidence>
<dbReference type="Pfam" id="PF00644">
    <property type="entry name" value="PARP"/>
    <property type="match status" value="1"/>
</dbReference>
<dbReference type="SMART" id="SM00358">
    <property type="entry name" value="DSRM"/>
    <property type="match status" value="1"/>
</dbReference>
<keyword evidence="4" id="KW-0694">RNA-binding</keyword>
<keyword evidence="5" id="KW-0862">Zinc</keyword>
<feature type="domain" description="C3H1-type" evidence="7">
    <location>
        <begin position="581"/>
        <end position="603"/>
    </location>
</feature>
<dbReference type="Gene3D" id="3.90.228.10">
    <property type="match status" value="1"/>
</dbReference>
<dbReference type="GO" id="GO:1990404">
    <property type="term" value="F:NAD+-protein mono-ADP-ribosyltransferase activity"/>
    <property type="evidence" value="ECO:0007669"/>
    <property type="project" value="TreeGrafter"/>
</dbReference>
<evidence type="ECO:0000259" key="10">
    <source>
        <dbReference type="PROSITE" id="PS51059"/>
    </source>
</evidence>
<dbReference type="GeneID" id="111134502"/>
<feature type="region of interest" description="Disordered" evidence="6">
    <location>
        <begin position="1274"/>
        <end position="1373"/>
    </location>
</feature>
<keyword evidence="2" id="KW-0539">Nucleus</keyword>
<keyword evidence="11" id="KW-1185">Reference proteome</keyword>
<dbReference type="Gene3D" id="3.30.720.50">
    <property type="match status" value="1"/>
</dbReference>
<feature type="compositionally biased region" description="Polar residues" evidence="6">
    <location>
        <begin position="64"/>
        <end position="90"/>
    </location>
</feature>
<dbReference type="OrthoDB" id="5988750at2759"/>
<dbReference type="Gene3D" id="3.30.160.20">
    <property type="match status" value="1"/>
</dbReference>
<keyword evidence="5" id="KW-0479">Metal-binding</keyword>
<feature type="compositionally biased region" description="Basic and acidic residues" evidence="6">
    <location>
        <begin position="283"/>
        <end position="314"/>
    </location>
</feature>
<feature type="compositionally biased region" description="Polar residues" evidence="6">
    <location>
        <begin position="410"/>
        <end position="431"/>
    </location>
</feature>
<sequence length="1373" mass="154430">MSDNKGRGGKPNNRGKTRGGGRGGGRGGHSGPGNPSGEVRGGLLGSGPFPNRGGHAHRDHPGAQQGQSRESMQGSRYGSHTNLSSQQTLGYNPYPPTPQHPMMGNPSMWQAPMPGMPQISHQGYMSPPNQPLVPGNVYAGQIPNYPPGGVPPPLQFDQQPPPLMQKSVASSAGSAKFVSKHPVTALNELKTKVTYTECATQNDLVCIIADVGGKQYEGYAMTKKDAKKKAAEQALKDLFNIVCVENMGVEEASKEKVSAEAARERMPAEKVEQIKTKSKQKKKQEEKEEEKILKDTLAELKKLTLPDVNVERPKSKTTQRTMQKHTAENISQEDNAAGKDLQSNRGRGGNNRGKSRQRRGSDRASTETAGYANEDEEECNESDTESKSSSFSNPNRRRGNRKGRGAFHPSGSSTNLSLRNDSDNESICSETSQSGRSRGGGRNQRGGRGRGRGGRGAISEKNFHRSQEEIDSPGEKKSQHDNTEFADDADNSFSEAKMFRYLVTTLGGCVHLSKFKENFSPLPENFDEWIRRPKNRLSVFKSGDKPLAVGPFLRDATVCADHMGFGGKKNCHRKDCNHFHICNFYLNGWCKRGFKCRKGHTFTQGHNRELKAKLGLNPFKDAEIKTIILCRYPQVCPKAKCRKEDCPYLHICFNFLRDKCNDSECPKGHDLKSPHNLWVLSVFRMQKWVEDRLALLKFIINKPRKPKTKETSGVDTASRVDETESVGTLDDEDFEENLDDDDDNYDDSEDNDDDDDDDESDENEEMTQDVYCNPLLDQKADALPLEESVPRKRLDRRHRWTADTEGGEINVEERTGIVEKSACLPSTSTSVTEKDADKKDICTSLMTENCQGKKCDKHHTRLPYLWQVRIFGSWVSFNDLENQNIEKSYCSLSEIQDAEVEFEEKKFKIHMRFNENSGVVYEIWHGNESLNTNDVLSIRRLSTASSAKEKKPLTTGSFHTQWRWYFQDDVGQWILFDKDRFQYTLEKKYVVGQTTYLFTRESYRFKYRIEFADWKQINMDTGKERKVLRRPLFVSIADITSKLYPPILAVPAPDSRPPGWVPWDMAHDFELVDIEESSNEYKDVKSSIFLTLKEDCFQVCNIYRIQNMKLWNGYKMQKKNMERENEIRGGDVNEKHLFHGTDSIDTCYGICTNNFDFRLSGKNATMYGKGSYFASTAKYSNCYTRGPLRLIFKARVLIGRSTKGEKDIVCPPNIPGEGHKRYDSCVDDVNNPSVYVVFDRNQSYPEYLIAYKEKDDDSRPVSANLGSVSQVQAVPTSYSSSQSSSQSAQSTPVQPSYRAEQPSFRAPSVGVGSNQPTSTSSPGQGYNNPYASSPGISPSETGPQSLSYRTASGREERMFYPEAKKKDETCSVQ</sequence>
<dbReference type="InterPro" id="IPR037197">
    <property type="entry name" value="WWE_dom_sf"/>
</dbReference>
<dbReference type="SUPFAM" id="SSF54768">
    <property type="entry name" value="dsRNA-binding domain-like"/>
    <property type="match status" value="1"/>
</dbReference>
<feature type="domain" description="WWE" evidence="9">
    <location>
        <begin position="948"/>
        <end position="1029"/>
    </location>
</feature>
<evidence type="ECO:0000259" key="7">
    <source>
        <dbReference type="PROSITE" id="PS50103"/>
    </source>
</evidence>
<dbReference type="RefSeq" id="XP_022339292.1">
    <property type="nucleotide sequence ID" value="XM_022483584.1"/>
</dbReference>
<reference evidence="12" key="1">
    <citation type="submission" date="2025-08" db="UniProtKB">
        <authorList>
            <consortium name="RefSeq"/>
        </authorList>
    </citation>
    <scope>IDENTIFICATION</scope>
    <source>
        <tissue evidence="12">Whole sample</tissue>
    </source>
</reference>
<feature type="compositionally biased region" description="Basic and acidic residues" evidence="6">
    <location>
        <begin position="708"/>
        <end position="722"/>
    </location>
</feature>
<evidence type="ECO:0000256" key="4">
    <source>
        <dbReference type="PROSITE-ProRule" id="PRU00266"/>
    </source>
</evidence>
<gene>
    <name evidence="12" type="primary">LOC111134502</name>
</gene>
<dbReference type="PANTHER" id="PTHR45740:SF4">
    <property type="entry name" value="PROTEIN MONO-ADP-RIBOSYLTRANSFERASE PARP11"/>
    <property type="match status" value="1"/>
</dbReference>
<evidence type="ECO:0000256" key="5">
    <source>
        <dbReference type="PROSITE-ProRule" id="PRU00723"/>
    </source>
</evidence>
<dbReference type="InterPro" id="IPR004170">
    <property type="entry name" value="WWE_dom"/>
</dbReference>
<feature type="compositionally biased region" description="Polar residues" evidence="6">
    <location>
        <begin position="1311"/>
        <end position="1350"/>
    </location>
</feature>
<dbReference type="InterPro" id="IPR000571">
    <property type="entry name" value="Znf_CCCH"/>
</dbReference>
<dbReference type="PROSITE" id="PS51059">
    <property type="entry name" value="PARP_CATALYTIC"/>
    <property type="match status" value="1"/>
</dbReference>
<feature type="domain" description="DRBM" evidence="8">
    <location>
        <begin position="211"/>
        <end position="240"/>
    </location>
</feature>
<dbReference type="KEGG" id="cvn:111134502"/>
<protein>
    <submittedName>
        <fullName evidence="12">Uncharacterized protein LOC111134502</fullName>
    </submittedName>
</protein>
<evidence type="ECO:0000259" key="9">
    <source>
        <dbReference type="PROSITE" id="PS50918"/>
    </source>
</evidence>
<dbReference type="CDD" id="cd01439">
    <property type="entry name" value="TCCD_inducible_PARP_like"/>
    <property type="match status" value="1"/>
</dbReference>
<evidence type="ECO:0000313" key="12">
    <source>
        <dbReference type="RefSeq" id="XP_022339292.1"/>
    </source>
</evidence>
<feature type="region of interest" description="Disordered" evidence="6">
    <location>
        <begin position="1"/>
        <end position="110"/>
    </location>
</feature>
<dbReference type="GO" id="GO:0003950">
    <property type="term" value="F:NAD+ poly-ADP-ribosyltransferase activity"/>
    <property type="evidence" value="ECO:0007669"/>
    <property type="project" value="InterPro"/>
</dbReference>
<feature type="compositionally biased region" description="Basic and acidic residues" evidence="6">
    <location>
        <begin position="461"/>
        <end position="483"/>
    </location>
</feature>
<dbReference type="PANTHER" id="PTHR45740">
    <property type="entry name" value="POLY [ADP-RIBOSE] POLYMERASE"/>
    <property type="match status" value="1"/>
</dbReference>
<name>A0A8B8EF77_CRAVI</name>
<dbReference type="GO" id="GO:0008270">
    <property type="term" value="F:zinc ion binding"/>
    <property type="evidence" value="ECO:0007669"/>
    <property type="project" value="UniProtKB-KW"/>
</dbReference>
<dbReference type="InterPro" id="IPR051712">
    <property type="entry name" value="ARTD-AVP"/>
</dbReference>
<dbReference type="Pfam" id="PF02825">
    <property type="entry name" value="WWE"/>
    <property type="match status" value="1"/>
</dbReference>
<feature type="domain" description="PARP catalytic" evidence="10">
    <location>
        <begin position="1052"/>
        <end position="1272"/>
    </location>
</feature>
<dbReference type="GO" id="GO:0005634">
    <property type="term" value="C:nucleus"/>
    <property type="evidence" value="ECO:0007669"/>
    <property type="project" value="UniProtKB-SubCell"/>
</dbReference>
<comment type="subcellular location">
    <subcellularLocation>
        <location evidence="1">Nucleus</location>
    </subcellularLocation>
</comment>
<proteinExistence type="inferred from homology"/>
<evidence type="ECO:0000256" key="1">
    <source>
        <dbReference type="ARBA" id="ARBA00004123"/>
    </source>
</evidence>
<feature type="zinc finger region" description="C3H1-type" evidence="5">
    <location>
        <begin position="581"/>
        <end position="603"/>
    </location>
</feature>
<dbReference type="SUPFAM" id="SSF56399">
    <property type="entry name" value="ADP-ribosylation"/>
    <property type="match status" value="1"/>
</dbReference>
<dbReference type="PROSITE" id="PS50103">
    <property type="entry name" value="ZF_C3H1"/>
    <property type="match status" value="1"/>
</dbReference>
<dbReference type="InterPro" id="IPR014720">
    <property type="entry name" value="dsRBD_dom"/>
</dbReference>
<dbReference type="PROSITE" id="PS50137">
    <property type="entry name" value="DS_RBD"/>
    <property type="match status" value="1"/>
</dbReference>
<feature type="compositionally biased region" description="Basic and acidic residues" evidence="6">
    <location>
        <begin position="252"/>
        <end position="275"/>
    </location>
</feature>
<dbReference type="Proteomes" id="UP000694844">
    <property type="component" value="Chromosome 5"/>
</dbReference>
<feature type="region of interest" description="Disordered" evidence="6">
    <location>
        <begin position="706"/>
        <end position="781"/>
    </location>
</feature>
<dbReference type="SUPFAM" id="SSF117839">
    <property type="entry name" value="WWE domain"/>
    <property type="match status" value="1"/>
</dbReference>
<feature type="compositionally biased region" description="Low complexity" evidence="6">
    <location>
        <begin position="1274"/>
        <end position="1296"/>
    </location>
</feature>
<dbReference type="GO" id="GO:0003723">
    <property type="term" value="F:RNA binding"/>
    <property type="evidence" value="ECO:0007669"/>
    <property type="project" value="UniProtKB-UniRule"/>
</dbReference>
<feature type="compositionally biased region" description="Acidic residues" evidence="6">
    <location>
        <begin position="373"/>
        <end position="383"/>
    </location>
</feature>